<dbReference type="Proteomes" id="UP000184532">
    <property type="component" value="Unassembled WGS sequence"/>
</dbReference>
<organism evidence="2 3">
    <name type="scientific">Flagellimonas flava</name>
    <dbReference type="NCBI Taxonomy" id="570519"/>
    <lineage>
        <taxon>Bacteria</taxon>
        <taxon>Pseudomonadati</taxon>
        <taxon>Bacteroidota</taxon>
        <taxon>Flavobacteriia</taxon>
        <taxon>Flavobacteriales</taxon>
        <taxon>Flavobacteriaceae</taxon>
        <taxon>Flagellimonas</taxon>
    </lineage>
</organism>
<feature type="compositionally biased region" description="Basic and acidic residues" evidence="1">
    <location>
        <begin position="37"/>
        <end position="49"/>
    </location>
</feature>
<feature type="compositionally biased region" description="Basic and acidic residues" evidence="1">
    <location>
        <begin position="84"/>
        <end position="94"/>
    </location>
</feature>
<evidence type="ECO:0000256" key="1">
    <source>
        <dbReference type="SAM" id="MobiDB-lite"/>
    </source>
</evidence>
<sequence>MKTTLTLVAALFFGFGCMQNTEAQLLGKLKKKAEKKVEKAIDAKPDTKKSVPQKPSVTKPTTTSKTTASKTSSTTKGNASQSIGHKEGKGEEGCKNTESYFKLARKDLAKIMTPEPDSEPLAIAEMEGILKRVESQWLEKIKTRDPNCDTSALENEMDEAQSAIDEKKTNSSYLPIGKYECTGVWDELVFGTSSFERYSNKQDFEIKGTLGTYKGQLKYKADGPMPESVGVNFEGLGQAVIVPKKDDKGNVEYHQLAFIQGDKPVAVVFFSNKKSKADLQELMSKRSMEKLDRADLDPFTRKNLGKFLVSTQGPIYANGKIDGKDNSDNIKFINSFILGQDVWLRMFNKDNRTMMEHLMLTGFPPAGKGGGAIKTELYFNGELVGKDFLRATKGDDAEATNTWKHYREPFFESKGDAQDAFREGIEGIFAKNPSYGEHDFRIKRYIVNYNVMGSEKKEDFPLQIEIADSGPLKMKITAESWRVLCNTGGSNYGPVQGSKNNLANQLLAAIKREASRSNWKETPKSAVHTKSTKIYHELTGNYMYTIHEGYVISSMPNGSRIEQGFQMVDGSYHATISGTQRYLPPKCN</sequence>
<evidence type="ECO:0000313" key="3">
    <source>
        <dbReference type="Proteomes" id="UP000184532"/>
    </source>
</evidence>
<dbReference type="AlphaFoldDB" id="A0A1M5KK51"/>
<gene>
    <name evidence="2" type="ORF">SAMN04488116_1636</name>
</gene>
<name>A0A1M5KK51_9FLAO</name>
<dbReference type="RefSeq" id="WP_131819061.1">
    <property type="nucleotide sequence ID" value="NZ_FQWL01000002.1"/>
</dbReference>
<dbReference type="EMBL" id="FQWL01000002">
    <property type="protein sequence ID" value="SHG53222.1"/>
    <property type="molecule type" value="Genomic_DNA"/>
</dbReference>
<accession>A0A1M5KK51</accession>
<feature type="compositionally biased region" description="Low complexity" evidence="1">
    <location>
        <begin position="54"/>
        <end position="76"/>
    </location>
</feature>
<evidence type="ECO:0000313" key="2">
    <source>
        <dbReference type="EMBL" id="SHG53222.1"/>
    </source>
</evidence>
<protein>
    <submittedName>
        <fullName evidence="2">Uncharacterized protein</fullName>
    </submittedName>
</protein>
<dbReference type="PROSITE" id="PS51257">
    <property type="entry name" value="PROKAR_LIPOPROTEIN"/>
    <property type="match status" value="1"/>
</dbReference>
<feature type="region of interest" description="Disordered" evidence="1">
    <location>
        <begin position="37"/>
        <end position="94"/>
    </location>
</feature>
<proteinExistence type="predicted"/>
<keyword evidence="3" id="KW-1185">Reference proteome</keyword>
<reference evidence="3" key="1">
    <citation type="submission" date="2016-11" db="EMBL/GenBank/DDBJ databases">
        <authorList>
            <person name="Varghese N."/>
            <person name="Submissions S."/>
        </authorList>
    </citation>
    <scope>NUCLEOTIDE SEQUENCE [LARGE SCALE GENOMIC DNA]</scope>
    <source>
        <strain evidence="3">DSM 22638</strain>
    </source>
</reference>
<dbReference type="OrthoDB" id="9818326at2"/>